<feature type="region of interest" description="Disordered" evidence="1">
    <location>
        <begin position="1"/>
        <end position="26"/>
    </location>
</feature>
<feature type="region of interest" description="Disordered" evidence="1">
    <location>
        <begin position="228"/>
        <end position="248"/>
    </location>
</feature>
<protein>
    <submittedName>
        <fullName evidence="2">Uncharacterized protein</fullName>
    </submittedName>
</protein>
<dbReference type="EMBL" id="JBIAZU010000007">
    <property type="protein sequence ID" value="MFF5295736.1"/>
    <property type="molecule type" value="Genomic_DNA"/>
</dbReference>
<sequence length="248" mass="26715">MAAQTLSPVGHDEAPEHSQAANVRGSSDRVIDVRQPAGAACAGGVAAWWAAINGVRTLRQARTDSRNRSRPMVAAELQPVEYSKGMIALVVKNFGPTIARNVKVTFDPPIPDPNNPAQSLTTFLKRRYEKPIPTLTPEMKLSNLWFIGRAGDDDQFRNTEPTPDQCTVTITCESADGTEYEDKFVIDVALVKAETYAESSTSPQGRMKTVADSLKSLDASVTSIARAHARPQAAADSLAGRVHPSTSN</sequence>
<reference evidence="2 3" key="1">
    <citation type="submission" date="2024-10" db="EMBL/GenBank/DDBJ databases">
        <title>The Natural Products Discovery Center: Release of the First 8490 Sequenced Strains for Exploring Actinobacteria Biosynthetic Diversity.</title>
        <authorList>
            <person name="Kalkreuter E."/>
            <person name="Kautsar S.A."/>
            <person name="Yang D."/>
            <person name="Bader C.D."/>
            <person name="Teijaro C.N."/>
            <person name="Fluegel L."/>
            <person name="Davis C.M."/>
            <person name="Simpson J.R."/>
            <person name="Lauterbach L."/>
            <person name="Steele A.D."/>
            <person name="Gui C."/>
            <person name="Meng S."/>
            <person name="Li G."/>
            <person name="Viehrig K."/>
            <person name="Ye F."/>
            <person name="Su P."/>
            <person name="Kiefer A.F."/>
            <person name="Nichols A."/>
            <person name="Cepeda A.J."/>
            <person name="Yan W."/>
            <person name="Fan B."/>
            <person name="Jiang Y."/>
            <person name="Adhikari A."/>
            <person name="Zheng C.-J."/>
            <person name="Schuster L."/>
            <person name="Cowan T.M."/>
            <person name="Smanski M.J."/>
            <person name="Chevrette M.G."/>
            <person name="De Carvalho L.P.S."/>
            <person name="Shen B."/>
        </authorList>
    </citation>
    <scope>NUCLEOTIDE SEQUENCE [LARGE SCALE GENOMIC DNA]</scope>
    <source>
        <strain evidence="2 3">NPDC000087</strain>
    </source>
</reference>
<name>A0ABW6WR21_9ACTN</name>
<evidence type="ECO:0000313" key="3">
    <source>
        <dbReference type="Proteomes" id="UP001602245"/>
    </source>
</evidence>
<keyword evidence="3" id="KW-1185">Reference proteome</keyword>
<evidence type="ECO:0000256" key="1">
    <source>
        <dbReference type="SAM" id="MobiDB-lite"/>
    </source>
</evidence>
<proteinExistence type="predicted"/>
<evidence type="ECO:0000313" key="2">
    <source>
        <dbReference type="EMBL" id="MFF5295736.1"/>
    </source>
</evidence>
<accession>A0ABW6WR21</accession>
<dbReference type="RefSeq" id="WP_157296121.1">
    <property type="nucleotide sequence ID" value="NZ_JBIAZU010000007.1"/>
</dbReference>
<gene>
    <name evidence="2" type="ORF">ACFY35_40425</name>
</gene>
<comment type="caution">
    <text evidence="2">The sequence shown here is derived from an EMBL/GenBank/DDBJ whole genome shotgun (WGS) entry which is preliminary data.</text>
</comment>
<dbReference type="Proteomes" id="UP001602245">
    <property type="component" value="Unassembled WGS sequence"/>
</dbReference>
<organism evidence="2 3">
    <name type="scientific">Paractinoplanes globisporus</name>
    <dbReference type="NCBI Taxonomy" id="113565"/>
    <lineage>
        <taxon>Bacteria</taxon>
        <taxon>Bacillati</taxon>
        <taxon>Actinomycetota</taxon>
        <taxon>Actinomycetes</taxon>
        <taxon>Micromonosporales</taxon>
        <taxon>Micromonosporaceae</taxon>
        <taxon>Paractinoplanes</taxon>
    </lineage>
</organism>